<protein>
    <submittedName>
        <fullName evidence="1">Uncharacterized protein</fullName>
    </submittedName>
</protein>
<dbReference type="EMBL" id="SHKX01000013">
    <property type="protein sequence ID" value="RZU38457.1"/>
    <property type="molecule type" value="Genomic_DNA"/>
</dbReference>
<dbReference type="RefSeq" id="WP_130414050.1">
    <property type="nucleotide sequence ID" value="NZ_SHKX01000013.1"/>
</dbReference>
<organism evidence="1 2">
    <name type="scientific">Fluviicoccus keumensis</name>
    <dbReference type="NCBI Taxonomy" id="1435465"/>
    <lineage>
        <taxon>Bacteria</taxon>
        <taxon>Pseudomonadati</taxon>
        <taxon>Pseudomonadota</taxon>
        <taxon>Gammaproteobacteria</taxon>
        <taxon>Moraxellales</taxon>
        <taxon>Moraxellaceae</taxon>
        <taxon>Fluviicoccus</taxon>
    </lineage>
</organism>
<keyword evidence="2" id="KW-1185">Reference proteome</keyword>
<dbReference type="AlphaFoldDB" id="A0A4Q7YLL4"/>
<reference evidence="1 2" key="1">
    <citation type="submission" date="2019-02" db="EMBL/GenBank/DDBJ databases">
        <title>Genomic Encyclopedia of Type Strains, Phase IV (KMG-IV): sequencing the most valuable type-strain genomes for metagenomic binning, comparative biology and taxonomic classification.</title>
        <authorList>
            <person name="Goeker M."/>
        </authorList>
    </citation>
    <scope>NUCLEOTIDE SEQUENCE [LARGE SCALE GENOMIC DNA]</scope>
    <source>
        <strain evidence="1 2">DSM 105135</strain>
    </source>
</reference>
<gene>
    <name evidence="1" type="ORF">EV700_2389</name>
</gene>
<sequence length="188" mass="21061">MLTSFTPESLRRMTTAELLAVFQTLPAPSLAEMHGEYAAELLRQPSWPDEIGGRLAVNNPLLPGRWLCKAFRPVNESEGRGYNSFRHAGRVVQRFPMQTLIAPSRYDGRPAYTLVYRAFHSLCGDIHMVDEVRRAGEGVYLGIGTWGFSDRQRQKPLPFLLTGPAAPYRGDIGRSRSFSLAQEVPGLR</sequence>
<accession>A0A4Q7YLL4</accession>
<evidence type="ECO:0000313" key="2">
    <source>
        <dbReference type="Proteomes" id="UP000292423"/>
    </source>
</evidence>
<proteinExistence type="predicted"/>
<dbReference type="OrthoDB" id="4533163at2"/>
<name>A0A4Q7YLL4_9GAMM</name>
<evidence type="ECO:0000313" key="1">
    <source>
        <dbReference type="EMBL" id="RZU38457.1"/>
    </source>
</evidence>
<comment type="caution">
    <text evidence="1">The sequence shown here is derived from an EMBL/GenBank/DDBJ whole genome shotgun (WGS) entry which is preliminary data.</text>
</comment>
<dbReference type="Proteomes" id="UP000292423">
    <property type="component" value="Unassembled WGS sequence"/>
</dbReference>